<dbReference type="PANTHER" id="PTHR32432">
    <property type="entry name" value="CELL DIVISION PROTEIN FTSA-RELATED"/>
    <property type="match status" value="1"/>
</dbReference>
<sequence length="320" mass="34284">MPGLFPQTRQRCVGVQIGQQSIKLVELSRSQGRFKLQSYAMEPLPAGLVNDQTGAEAKSVVPVLLRALEKAQVIARDAIIAMPDGQVICKSLEVEAGLSEVELEFHVRFEAEQYIPYALDDMALDFELQDHPSNHTGPARVLMVACRQEALEWHCSVLTGAGLVPRVVAVQAHALVRGVEAMTAGQALNGAVAVVDFAPHTILLSIVQQGQVIYVRELLCGQATAGAQAFKTTIVEELERELGLFADSGVDGRIGLIVLAGEAAMDPLLAQRVESRLGTPTRIANPFALMDLDPSLTSEALLCDAPVLLTACGLALRGFD</sequence>
<name>A0A449INF5_PSEFR</name>
<dbReference type="PANTHER" id="PTHR32432:SF3">
    <property type="entry name" value="ETHANOLAMINE UTILIZATION PROTEIN EUTJ"/>
    <property type="match status" value="1"/>
</dbReference>
<dbReference type="PIRSF" id="PIRSF019169">
    <property type="entry name" value="PilM"/>
    <property type="match status" value="1"/>
</dbReference>
<gene>
    <name evidence="1" type="ORF">NCTC10754_03603</name>
</gene>
<dbReference type="Proteomes" id="UP000330809">
    <property type="component" value="Unassembled WGS sequence"/>
</dbReference>
<accession>A0A449INF5</accession>
<dbReference type="EMBL" id="CAACYJ010000040">
    <property type="protein sequence ID" value="VFB20966.1"/>
    <property type="molecule type" value="Genomic_DNA"/>
</dbReference>
<dbReference type="InterPro" id="IPR043129">
    <property type="entry name" value="ATPase_NBD"/>
</dbReference>
<dbReference type="CDD" id="cd24049">
    <property type="entry name" value="ASKHA_NBD_PilM"/>
    <property type="match status" value="1"/>
</dbReference>
<dbReference type="InterPro" id="IPR050696">
    <property type="entry name" value="FtsA/MreB"/>
</dbReference>
<dbReference type="RefSeq" id="WP_133144771.1">
    <property type="nucleotide sequence ID" value="NZ_CAACYJ010000040.1"/>
</dbReference>
<dbReference type="Pfam" id="PF11104">
    <property type="entry name" value="PilM_2"/>
    <property type="match status" value="2"/>
</dbReference>
<reference evidence="1 2" key="1">
    <citation type="submission" date="2019-02" db="EMBL/GenBank/DDBJ databases">
        <authorList>
            <consortium name="Pathogen Informatics"/>
        </authorList>
    </citation>
    <scope>NUCLEOTIDE SEQUENCE [LARGE SCALE GENOMIC DNA]</scope>
    <source>
        <strain evidence="1 2">3012STDY7103891</strain>
    </source>
</reference>
<dbReference type="SUPFAM" id="SSF53067">
    <property type="entry name" value="Actin-like ATPase domain"/>
    <property type="match status" value="2"/>
</dbReference>
<protein>
    <submittedName>
        <fullName evidence="1">Type IV pilus assembly protein PilM</fullName>
    </submittedName>
</protein>
<dbReference type="InterPro" id="IPR005883">
    <property type="entry name" value="PilM"/>
</dbReference>
<proteinExistence type="predicted"/>
<dbReference type="NCBIfam" id="TIGR01175">
    <property type="entry name" value="pilM"/>
    <property type="match status" value="1"/>
</dbReference>
<organism evidence="1 2">
    <name type="scientific">Pseudomonas fragi</name>
    <dbReference type="NCBI Taxonomy" id="296"/>
    <lineage>
        <taxon>Bacteria</taxon>
        <taxon>Pseudomonadati</taxon>
        <taxon>Pseudomonadota</taxon>
        <taxon>Gammaproteobacteria</taxon>
        <taxon>Pseudomonadales</taxon>
        <taxon>Pseudomonadaceae</taxon>
        <taxon>Pseudomonas</taxon>
    </lineage>
</organism>
<evidence type="ECO:0000313" key="1">
    <source>
        <dbReference type="EMBL" id="VFB20966.1"/>
    </source>
</evidence>
<dbReference type="Gene3D" id="3.30.420.40">
    <property type="match status" value="2"/>
</dbReference>
<evidence type="ECO:0000313" key="2">
    <source>
        <dbReference type="Proteomes" id="UP000330809"/>
    </source>
</evidence>
<dbReference type="AlphaFoldDB" id="A0A449INF5"/>